<evidence type="ECO:0000313" key="2">
    <source>
        <dbReference type="Proteomes" id="UP000194474"/>
    </source>
</evidence>
<protein>
    <submittedName>
        <fullName evidence="1">Uncharacterized protein</fullName>
    </submittedName>
</protein>
<name>A0A1Y6FCT6_9HYPH</name>
<dbReference type="Proteomes" id="UP000194474">
    <property type="component" value="Unassembled WGS sequence"/>
</dbReference>
<dbReference type="RefSeq" id="WP_086470183.1">
    <property type="nucleotide sequence ID" value="NZ_FXWK01000001.1"/>
</dbReference>
<sequence length="165" mass="17780">MSDAVTGRLVTVSTKFQREALRPGGINRSGANAASDRSVKAMKADVETQIEAAIVPLVTLLQDWVPAQAAKGCGWAASTRDLAGLAGRHLLTEVAMHAFDCLDAVMIDGVDMRQDEAKVYADALVFAQQDMCRGNDIEPFRPLLKNLKTLTDRIVARAMPAEAAR</sequence>
<accession>A0A1Y6FCT6</accession>
<dbReference type="OrthoDB" id="9884099at2"/>
<evidence type="ECO:0000313" key="1">
    <source>
        <dbReference type="EMBL" id="SMQ70632.1"/>
    </source>
</evidence>
<reference evidence="2" key="1">
    <citation type="submission" date="2017-04" db="EMBL/GenBank/DDBJ databases">
        <authorList>
            <person name="Varghese N."/>
            <person name="Submissions S."/>
        </authorList>
    </citation>
    <scope>NUCLEOTIDE SEQUENCE [LARGE SCALE GENOMIC DNA]</scope>
</reference>
<organism evidence="1 2">
    <name type="scientific">Devosia lucknowensis</name>
    <dbReference type="NCBI Taxonomy" id="1096929"/>
    <lineage>
        <taxon>Bacteria</taxon>
        <taxon>Pseudomonadati</taxon>
        <taxon>Pseudomonadota</taxon>
        <taxon>Alphaproteobacteria</taxon>
        <taxon>Hyphomicrobiales</taxon>
        <taxon>Devosiaceae</taxon>
        <taxon>Devosia</taxon>
    </lineage>
</organism>
<dbReference type="EMBL" id="FXWK01000001">
    <property type="protein sequence ID" value="SMQ70632.1"/>
    <property type="molecule type" value="Genomic_DNA"/>
</dbReference>
<dbReference type="AlphaFoldDB" id="A0A1Y6FCT6"/>
<keyword evidence="2" id="KW-1185">Reference proteome</keyword>
<proteinExistence type="predicted"/>
<gene>
    <name evidence="1" type="ORF">SAMN06295905_1906</name>
</gene>